<keyword evidence="2" id="KW-0238">DNA-binding</keyword>
<feature type="domain" description="HTH rpiR-type" evidence="5">
    <location>
        <begin position="301"/>
        <end position="377"/>
    </location>
</feature>
<keyword evidence="3" id="KW-0804">Transcription</keyword>
<dbReference type="SUPFAM" id="SSF53697">
    <property type="entry name" value="SIS domain"/>
    <property type="match status" value="1"/>
</dbReference>
<dbReference type="SUPFAM" id="SSF46689">
    <property type="entry name" value="Homeodomain-like"/>
    <property type="match status" value="1"/>
</dbReference>
<dbReference type="InterPro" id="IPR035472">
    <property type="entry name" value="RpiR-like_SIS"/>
</dbReference>
<dbReference type="InterPro" id="IPR050706">
    <property type="entry name" value="Cyclic-di-GMP_PDE-like"/>
</dbReference>
<sequence>MVHMAALALPPLESLKVQYYTPALETQQRHRLHIQQAIRGATERGEMSLAFQPKLSLADHKILGAEALLRWQHPEFGLISPGEFIPLAEASGDILCIGDWVLDEAMRYISTWRAQGLLNDDFHIAVNVAARQLSRKDFAQQLLARLEQWQIPERFLALEVTESGLMSDMNHARQQLAQLAAMNIAVAIDDFGTGQSSLAYIKTLPFSTLKIDRAFVMDLETSAIDRQLAHTITQLAHSVGCDVVAEGIENSAQAAYLSSIGCEAAQGYFYARPLPAEAFVAWCSEWKPLCSTPIRRPLMAHDLLDRLRERLEELNRSERKVANVILEDPTVATSLSIASLAQAASVSEPTVNRFCRNFGAKGYPDFKIKLAQSLAGGTPYVTRAVEPGDTATQYTHKIFGATIAALDQAQREIDMSAVERMVDYLTQAKQIHIFGLCLRRGGPGCPAQVLPLQPAGDGLHRCADAAHGRRCLSHGDVVVIISYTGRTRELVDIARLAREAGAVVLGITAPNSPVANECTATLDVATPKTPTTTCR</sequence>
<dbReference type="Gene3D" id="3.20.20.450">
    <property type="entry name" value="EAL domain"/>
    <property type="match status" value="1"/>
</dbReference>
<dbReference type="PROSITE" id="PS51071">
    <property type="entry name" value="HTH_RPIR"/>
    <property type="match status" value="1"/>
</dbReference>
<feature type="domain" description="EAL" evidence="4">
    <location>
        <begin position="31"/>
        <end position="287"/>
    </location>
</feature>
<dbReference type="EMBL" id="AP019416">
    <property type="protein sequence ID" value="BBI52780.1"/>
    <property type="molecule type" value="Genomic_DNA"/>
</dbReference>
<protein>
    <submittedName>
        <fullName evidence="7">Uncharacterized protein</fullName>
    </submittedName>
</protein>
<keyword evidence="8" id="KW-1185">Reference proteome</keyword>
<dbReference type="Gene3D" id="1.10.10.10">
    <property type="entry name" value="Winged helix-like DNA-binding domain superfamily/Winged helix DNA-binding domain"/>
    <property type="match status" value="1"/>
</dbReference>
<proteinExistence type="predicted"/>
<dbReference type="PROSITE" id="PS50883">
    <property type="entry name" value="EAL"/>
    <property type="match status" value="1"/>
</dbReference>
<organism evidence="7 8">
    <name type="scientific">Vreelandella olivaria</name>
    <dbReference type="NCBI Taxonomy" id="390919"/>
    <lineage>
        <taxon>Bacteria</taxon>
        <taxon>Pseudomonadati</taxon>
        <taxon>Pseudomonadota</taxon>
        <taxon>Gammaproteobacteria</taxon>
        <taxon>Oceanospirillales</taxon>
        <taxon>Halomonadaceae</taxon>
        <taxon>Vreelandella</taxon>
    </lineage>
</organism>
<evidence type="ECO:0000259" key="6">
    <source>
        <dbReference type="PROSITE" id="PS51464"/>
    </source>
</evidence>
<dbReference type="SMART" id="SM00052">
    <property type="entry name" value="EAL"/>
    <property type="match status" value="1"/>
</dbReference>
<dbReference type="Gene3D" id="3.40.50.10490">
    <property type="entry name" value="Glucose-6-phosphate isomerase like protein, domain 1"/>
    <property type="match status" value="1"/>
</dbReference>
<evidence type="ECO:0000256" key="1">
    <source>
        <dbReference type="ARBA" id="ARBA00023015"/>
    </source>
</evidence>
<evidence type="ECO:0000256" key="2">
    <source>
        <dbReference type="ARBA" id="ARBA00023125"/>
    </source>
</evidence>
<dbReference type="Pfam" id="PF01418">
    <property type="entry name" value="HTH_6"/>
    <property type="match status" value="1"/>
</dbReference>
<dbReference type="InterPro" id="IPR001633">
    <property type="entry name" value="EAL_dom"/>
</dbReference>
<reference evidence="8" key="1">
    <citation type="journal article" date="2019" name="Microbiol. Resour. Announc.">
        <title>Complete Genome Sequence of Halomonas olivaria, a Moderately Halophilic Bacterium Isolated from Olive Processing Effluents, Obtained by Nanopore Sequencing.</title>
        <authorList>
            <person name="Nagata S."/>
            <person name="Ii K.M."/>
            <person name="Tsukimi T."/>
            <person name="Miura M.C."/>
            <person name="Galipon J."/>
            <person name="Arakawa K."/>
        </authorList>
    </citation>
    <scope>NUCLEOTIDE SEQUENCE [LARGE SCALE GENOMIC DNA]</scope>
    <source>
        <strain evidence="8">TYRC17</strain>
    </source>
</reference>
<dbReference type="PANTHER" id="PTHR33121:SF71">
    <property type="entry name" value="OXYGEN SENSOR PROTEIN DOSP"/>
    <property type="match status" value="1"/>
</dbReference>
<evidence type="ECO:0000313" key="7">
    <source>
        <dbReference type="EMBL" id="BBI52780.1"/>
    </source>
</evidence>
<dbReference type="InterPro" id="IPR009057">
    <property type="entry name" value="Homeodomain-like_sf"/>
</dbReference>
<dbReference type="Proteomes" id="UP000289555">
    <property type="component" value="Chromosome"/>
</dbReference>
<dbReference type="CDD" id="cd05013">
    <property type="entry name" value="SIS_RpiR"/>
    <property type="match status" value="1"/>
</dbReference>
<gene>
    <name evidence="7" type="ORF">HORIV_52010</name>
</gene>
<dbReference type="InterPro" id="IPR001347">
    <property type="entry name" value="SIS_dom"/>
</dbReference>
<dbReference type="InterPro" id="IPR036388">
    <property type="entry name" value="WH-like_DNA-bd_sf"/>
</dbReference>
<evidence type="ECO:0000259" key="4">
    <source>
        <dbReference type="PROSITE" id="PS50883"/>
    </source>
</evidence>
<dbReference type="CDD" id="cd01948">
    <property type="entry name" value="EAL"/>
    <property type="match status" value="1"/>
</dbReference>
<dbReference type="Pfam" id="PF00563">
    <property type="entry name" value="EAL"/>
    <property type="match status" value="1"/>
</dbReference>
<dbReference type="InterPro" id="IPR000281">
    <property type="entry name" value="HTH_RpiR"/>
</dbReference>
<dbReference type="InterPro" id="IPR046348">
    <property type="entry name" value="SIS_dom_sf"/>
</dbReference>
<dbReference type="SUPFAM" id="SSF141868">
    <property type="entry name" value="EAL domain-like"/>
    <property type="match status" value="1"/>
</dbReference>
<dbReference type="Pfam" id="PF01380">
    <property type="entry name" value="SIS"/>
    <property type="match status" value="1"/>
</dbReference>
<evidence type="ECO:0000259" key="5">
    <source>
        <dbReference type="PROSITE" id="PS51071"/>
    </source>
</evidence>
<dbReference type="PANTHER" id="PTHR33121">
    <property type="entry name" value="CYCLIC DI-GMP PHOSPHODIESTERASE PDEF"/>
    <property type="match status" value="1"/>
</dbReference>
<feature type="domain" description="SIS" evidence="6">
    <location>
        <begin position="421"/>
        <end position="535"/>
    </location>
</feature>
<accession>A0ABM7GPT0</accession>
<dbReference type="InterPro" id="IPR035919">
    <property type="entry name" value="EAL_sf"/>
</dbReference>
<dbReference type="PROSITE" id="PS51464">
    <property type="entry name" value="SIS"/>
    <property type="match status" value="1"/>
</dbReference>
<evidence type="ECO:0000256" key="3">
    <source>
        <dbReference type="ARBA" id="ARBA00023163"/>
    </source>
</evidence>
<name>A0ABM7GPT0_9GAMM</name>
<keyword evidence="1" id="KW-0805">Transcription regulation</keyword>
<evidence type="ECO:0000313" key="8">
    <source>
        <dbReference type="Proteomes" id="UP000289555"/>
    </source>
</evidence>